<dbReference type="InterPro" id="IPR029069">
    <property type="entry name" value="HotDog_dom_sf"/>
</dbReference>
<dbReference type="Proteomes" id="UP000193200">
    <property type="component" value="Unassembled WGS sequence"/>
</dbReference>
<dbReference type="Gene3D" id="3.10.129.10">
    <property type="entry name" value="Hotdog Thioesterase"/>
    <property type="match status" value="1"/>
</dbReference>
<organism evidence="4 5">
    <name type="scientific">Oceanibacterium hippocampi</name>
    <dbReference type="NCBI Taxonomy" id="745714"/>
    <lineage>
        <taxon>Bacteria</taxon>
        <taxon>Pseudomonadati</taxon>
        <taxon>Pseudomonadota</taxon>
        <taxon>Alphaproteobacteria</taxon>
        <taxon>Sneathiellales</taxon>
        <taxon>Sneathiellaceae</taxon>
        <taxon>Oceanibacterium</taxon>
    </lineage>
</organism>
<proteinExistence type="inferred from homology"/>
<dbReference type="EMBL" id="FWFR01000001">
    <property type="protein sequence ID" value="SLN23700.1"/>
    <property type="molecule type" value="Genomic_DNA"/>
</dbReference>
<comment type="similarity">
    <text evidence="1">Belongs to the thioesterase PaaI family.</text>
</comment>
<evidence type="ECO:0000259" key="3">
    <source>
        <dbReference type="Pfam" id="PF03061"/>
    </source>
</evidence>
<keyword evidence="2" id="KW-0378">Hydrolase</keyword>
<evidence type="ECO:0000313" key="4">
    <source>
        <dbReference type="EMBL" id="SLN23700.1"/>
    </source>
</evidence>
<evidence type="ECO:0000313" key="5">
    <source>
        <dbReference type="Proteomes" id="UP000193200"/>
    </source>
</evidence>
<dbReference type="OrthoDB" id="3477511at2"/>
<dbReference type="PANTHER" id="PTHR21660:SF1">
    <property type="entry name" value="ACYL-COENZYME A THIOESTERASE 13"/>
    <property type="match status" value="1"/>
</dbReference>
<gene>
    <name evidence="4" type="ORF">OCH7691_00652</name>
</gene>
<dbReference type="InterPro" id="IPR006683">
    <property type="entry name" value="Thioestr_dom"/>
</dbReference>
<evidence type="ECO:0000256" key="1">
    <source>
        <dbReference type="ARBA" id="ARBA00008324"/>
    </source>
</evidence>
<dbReference type="GO" id="GO:0047617">
    <property type="term" value="F:fatty acyl-CoA hydrolase activity"/>
    <property type="evidence" value="ECO:0007669"/>
    <property type="project" value="InterPro"/>
</dbReference>
<feature type="domain" description="Thioesterase" evidence="3">
    <location>
        <begin position="63"/>
        <end position="138"/>
    </location>
</feature>
<dbReference type="PANTHER" id="PTHR21660">
    <property type="entry name" value="THIOESTERASE SUPERFAMILY MEMBER-RELATED"/>
    <property type="match status" value="1"/>
</dbReference>
<dbReference type="InterPro" id="IPR039298">
    <property type="entry name" value="ACOT13"/>
</dbReference>
<sequence length="161" mass="17489">MSNGEAAMSDLARTDAIPVPEGFVPFALYEGFLETVGPLFWSTEGGRGRMGIRIEKRHCNVAGICHGGMLMTIADMQLGMGTRVQAGIDKFLPTINMSCDFVRGAPLGSWVEGETDVIRTTRNLAFARCILRADGEEVFAGNGIMKIPSRDDHVRINLADL</sequence>
<dbReference type="CDD" id="cd03443">
    <property type="entry name" value="PaaI_thioesterase"/>
    <property type="match status" value="1"/>
</dbReference>
<dbReference type="AlphaFoldDB" id="A0A1Y5RRW6"/>
<dbReference type="SUPFAM" id="SSF54637">
    <property type="entry name" value="Thioesterase/thiol ester dehydrase-isomerase"/>
    <property type="match status" value="1"/>
</dbReference>
<dbReference type="Pfam" id="PF03061">
    <property type="entry name" value="4HBT"/>
    <property type="match status" value="1"/>
</dbReference>
<evidence type="ECO:0000256" key="2">
    <source>
        <dbReference type="ARBA" id="ARBA00022801"/>
    </source>
</evidence>
<reference evidence="4 5" key="1">
    <citation type="submission" date="2017-03" db="EMBL/GenBank/DDBJ databases">
        <authorList>
            <person name="Afonso C.L."/>
            <person name="Miller P.J."/>
            <person name="Scott M.A."/>
            <person name="Spackman E."/>
            <person name="Goraichik I."/>
            <person name="Dimitrov K.M."/>
            <person name="Suarez D.L."/>
            <person name="Swayne D.E."/>
        </authorList>
    </citation>
    <scope>NUCLEOTIDE SEQUENCE [LARGE SCALE GENOMIC DNA]</scope>
    <source>
        <strain evidence="4 5">CECT 7691</strain>
    </source>
</reference>
<name>A0A1Y5RRW6_9PROT</name>
<keyword evidence="5" id="KW-1185">Reference proteome</keyword>
<protein>
    <submittedName>
        <fullName evidence="4">Thioesterase superfamily protein</fullName>
    </submittedName>
</protein>
<accession>A0A1Y5RRW6</accession>
<dbReference type="InParanoid" id="A0A1Y5RRW6"/>